<feature type="region of interest" description="Disordered" evidence="1">
    <location>
        <begin position="88"/>
        <end position="122"/>
    </location>
</feature>
<sequence>MSSPSSHHQQQSHLSKSSSLSQPVSPPPSTPLRSSSSVRLQPTSPPERRQQLSRTLANFLSSKDSGFANWIACLDAVFSPPSLAGADADKLEHHDGDSDSDHNSDVDNDVGEEDSAIPNDLNAVEDEDLRISALKTMTKSRHFNILLVSLRKKRDKLPQSFVQRVFIIDPTTKKARFKEHQKYETLLDQLDQLGCNTLHSTRVMRLETLLEHAFVDQPVRRPDRSLVAVHSSATDFTSAFNGPSLSLLHDHLVVHNSFFSQTSAPASVHASTSAKTDVDALADPAGQDHREYYAKVLPILQSSGFGKTRMCVQLSTIHPGMLVCLRNSLPRDQDEHLVSFPPQDTEVYRYFQSAEKTLVALGIENRHVKFPTDADQHAIFNAAHLRILAWLDVYCDTIFTYLAQLKAASGCFDQHGNANHANSHQCWRTIVYHFADATSFKQHTLFQKPPNLCSHSRLARPSPSSSSPPSPSSSPSPCPSPIAARLKDDVAAGATATAAPDTAPPALQGTSNLRHKILEHICASATSRYDKMLKEYKAELGDPNMLMTAVKGHLKKRLHSLESLPPVKAASQSFFFLALDECGSFDVILPLIRRVWFLSSPKSSWILLIDTNSDIAPVAGTAAREGSRRTSDFDTHQLTQPFCGMPLDVNLTYEDRKRLFAPGLATPPVTSLPTLSDLNLALYKLGRPLWSDSRYHSHGLVRPRAILGKLVWPAEWQWPADGASVPLEPTDFLNQNLLALASRRITLELSSKPGPEHWYNVVSRQIAHHLRFVGRIFSTSDAIISSTPSEPSLSAAAAWSFRTHGPDSAAARWSMVVQAIVLGSQLAGVNVGAEGEQGVALLCSMAIDVALSCRLQPQLGQSWVQQPSSDDKLEYDAIFGLVSVREWLQTLVGNKYLDLSHGDHVGRKDDSSSHTTSIGIRTDNLADVVMAEGEQEDDEQQTEQLGTSAKSGMPSSLARWASRAWLNFKHIVTPPKQVAQDDEAKAQGLLFELWFRHAAAQGIINQAGWDFLIPVYESESEQPPPDDEVFQARRLSYIAIQVKNRVKRPSREELDAAVGPSLEIPAAASSSKQCLELFIDLRGNSPETGHVYSQRRHPSTSPLLRHHLLATGLDGAAWPVLAKLKENAKNQVGLLFGNADSVNTLRFDQAKARYVRGRSPQHQQAWDEVETAVNGALVRITEPNVCWQGEDADHSTNDLAAPRKGQKRKTLDP</sequence>
<feature type="region of interest" description="Disordered" evidence="1">
    <location>
        <begin position="1188"/>
        <end position="1213"/>
    </location>
</feature>
<feature type="region of interest" description="Disordered" evidence="1">
    <location>
        <begin position="933"/>
        <end position="953"/>
    </location>
</feature>
<evidence type="ECO:0000256" key="1">
    <source>
        <dbReference type="SAM" id="MobiDB-lite"/>
    </source>
</evidence>
<feature type="region of interest" description="Disordered" evidence="1">
    <location>
        <begin position="455"/>
        <end position="481"/>
    </location>
</feature>
<dbReference type="PANTHER" id="PTHR33266:SF1">
    <property type="entry name" value="F-BOX DOMAIN-CONTAINING PROTEIN"/>
    <property type="match status" value="1"/>
</dbReference>
<reference evidence="2 3" key="1">
    <citation type="submission" date="2018-03" db="EMBL/GenBank/DDBJ databases">
        <authorList>
            <person name="Guldener U."/>
        </authorList>
    </citation>
    <scope>NUCLEOTIDE SEQUENCE [LARGE SCALE GENOMIC DNA]</scope>
    <source>
        <strain evidence="2 3">NBRC100155</strain>
    </source>
</reference>
<organism evidence="2 3">
    <name type="scientific">Ustilago trichophora</name>
    <dbReference type="NCBI Taxonomy" id="86804"/>
    <lineage>
        <taxon>Eukaryota</taxon>
        <taxon>Fungi</taxon>
        <taxon>Dikarya</taxon>
        <taxon>Basidiomycota</taxon>
        <taxon>Ustilaginomycotina</taxon>
        <taxon>Ustilaginomycetes</taxon>
        <taxon>Ustilaginales</taxon>
        <taxon>Ustilaginaceae</taxon>
        <taxon>Ustilago</taxon>
    </lineage>
</organism>
<proteinExistence type="predicted"/>
<dbReference type="OrthoDB" id="107110at2759"/>
<evidence type="ECO:0000313" key="3">
    <source>
        <dbReference type="Proteomes" id="UP000324022"/>
    </source>
</evidence>
<gene>
    <name evidence="2" type="ORF">UTRI_10225</name>
</gene>
<feature type="compositionally biased region" description="Basic and acidic residues" evidence="1">
    <location>
        <begin position="88"/>
        <end position="105"/>
    </location>
</feature>
<feature type="compositionally biased region" description="Pro residues" evidence="1">
    <location>
        <begin position="466"/>
        <end position="480"/>
    </location>
</feature>
<feature type="region of interest" description="Disordered" evidence="1">
    <location>
        <begin position="1"/>
        <end position="51"/>
    </location>
</feature>
<name>A0A5C3EHV4_9BASI</name>
<feature type="compositionally biased region" description="Acidic residues" evidence="1">
    <location>
        <begin position="106"/>
        <end position="115"/>
    </location>
</feature>
<keyword evidence="3" id="KW-1185">Reference proteome</keyword>
<dbReference type="Proteomes" id="UP000324022">
    <property type="component" value="Unassembled WGS sequence"/>
</dbReference>
<feature type="compositionally biased region" description="Basic residues" evidence="1">
    <location>
        <begin position="1204"/>
        <end position="1213"/>
    </location>
</feature>
<accession>A0A5C3EHV4</accession>
<dbReference type="AlphaFoldDB" id="A0A5C3EHV4"/>
<evidence type="ECO:0000313" key="2">
    <source>
        <dbReference type="EMBL" id="SPO28799.1"/>
    </source>
</evidence>
<dbReference type="EMBL" id="OOIN01000025">
    <property type="protein sequence ID" value="SPO28799.1"/>
    <property type="molecule type" value="Genomic_DNA"/>
</dbReference>
<dbReference type="PANTHER" id="PTHR33266">
    <property type="entry name" value="CHROMOSOME 15, WHOLE GENOME SHOTGUN SEQUENCE"/>
    <property type="match status" value="1"/>
</dbReference>
<feature type="compositionally biased region" description="Low complexity" evidence="1">
    <location>
        <begin position="1"/>
        <end position="23"/>
    </location>
</feature>
<protein>
    <submittedName>
        <fullName evidence="2">Uncharacterized protein</fullName>
    </submittedName>
</protein>